<protein>
    <submittedName>
        <fullName evidence="2">Uncharacterized protein</fullName>
    </submittedName>
</protein>
<organism evidence="2 3">
    <name type="scientific">Colletotrichum chrysophilum</name>
    <dbReference type="NCBI Taxonomy" id="1836956"/>
    <lineage>
        <taxon>Eukaryota</taxon>
        <taxon>Fungi</taxon>
        <taxon>Dikarya</taxon>
        <taxon>Ascomycota</taxon>
        <taxon>Pezizomycotina</taxon>
        <taxon>Sordariomycetes</taxon>
        <taxon>Hypocreomycetidae</taxon>
        <taxon>Glomerellales</taxon>
        <taxon>Glomerellaceae</taxon>
        <taxon>Colletotrichum</taxon>
        <taxon>Colletotrichum gloeosporioides species complex</taxon>
    </lineage>
</organism>
<keyword evidence="3" id="KW-1185">Reference proteome</keyword>
<dbReference type="EMBL" id="JAQOWY010000836">
    <property type="protein sequence ID" value="KAK1838403.1"/>
    <property type="molecule type" value="Genomic_DNA"/>
</dbReference>
<sequence>MRLLSSHLSLRQQSINLSHIDTLQTHKSTLIVSTNYSQVEQPLQPDNTVNILTTNTTTTSPNTANMGRDSFSETSTICSFEKETSPEAVAPVKLSKRQRVKRALRDIGHPPTYRYDLEHGIDTMKTVPVGPQGSNVLNQPSRI</sequence>
<evidence type="ECO:0000256" key="1">
    <source>
        <dbReference type="SAM" id="MobiDB-lite"/>
    </source>
</evidence>
<accession>A0AAD8ZZ34</accession>
<dbReference type="Proteomes" id="UP001243330">
    <property type="component" value="Unassembled WGS sequence"/>
</dbReference>
<feature type="compositionally biased region" description="Polar residues" evidence="1">
    <location>
        <begin position="132"/>
        <end position="143"/>
    </location>
</feature>
<comment type="caution">
    <text evidence="2">The sequence shown here is derived from an EMBL/GenBank/DDBJ whole genome shotgun (WGS) entry which is preliminary data.</text>
</comment>
<proteinExistence type="predicted"/>
<gene>
    <name evidence="2" type="ORF">CCHR01_18970</name>
</gene>
<feature type="region of interest" description="Disordered" evidence="1">
    <location>
        <begin position="124"/>
        <end position="143"/>
    </location>
</feature>
<dbReference type="AlphaFoldDB" id="A0AAD8ZZ34"/>
<evidence type="ECO:0000313" key="2">
    <source>
        <dbReference type="EMBL" id="KAK1838403.1"/>
    </source>
</evidence>
<evidence type="ECO:0000313" key="3">
    <source>
        <dbReference type="Proteomes" id="UP001243330"/>
    </source>
</evidence>
<name>A0AAD8ZZ34_9PEZI</name>
<reference evidence="2" key="1">
    <citation type="submission" date="2023-01" db="EMBL/GenBank/DDBJ databases">
        <title>Colletotrichum chrysophilum M932 genome sequence.</title>
        <authorList>
            <person name="Baroncelli R."/>
        </authorList>
    </citation>
    <scope>NUCLEOTIDE SEQUENCE</scope>
    <source>
        <strain evidence="2">M932</strain>
    </source>
</reference>